<reference evidence="3" key="1">
    <citation type="submission" date="2014-01" db="EMBL/GenBank/DDBJ databases">
        <title>The Genome Sequence of Anopheles farauti FAR1 (V2).</title>
        <authorList>
            <consortium name="The Broad Institute Genomics Platform"/>
            <person name="Neafsey D.E."/>
            <person name="Besansky N."/>
            <person name="Howell P."/>
            <person name="Walton C."/>
            <person name="Young S.K."/>
            <person name="Zeng Q."/>
            <person name="Gargeya S."/>
            <person name="Fitzgerald M."/>
            <person name="Haas B."/>
            <person name="Abouelleil A."/>
            <person name="Allen A.W."/>
            <person name="Alvarado L."/>
            <person name="Arachchi H.M."/>
            <person name="Berlin A.M."/>
            <person name="Chapman S.B."/>
            <person name="Gainer-Dewar J."/>
            <person name="Goldberg J."/>
            <person name="Griggs A."/>
            <person name="Gujja S."/>
            <person name="Hansen M."/>
            <person name="Howarth C."/>
            <person name="Imamovic A."/>
            <person name="Ireland A."/>
            <person name="Larimer J."/>
            <person name="McCowan C."/>
            <person name="Murphy C."/>
            <person name="Pearson M."/>
            <person name="Poon T.W."/>
            <person name="Priest M."/>
            <person name="Roberts A."/>
            <person name="Saif S."/>
            <person name="Shea T."/>
            <person name="Sisk P."/>
            <person name="Sykes S."/>
            <person name="Wortman J."/>
            <person name="Nusbaum C."/>
            <person name="Birren B."/>
        </authorList>
    </citation>
    <scope>NUCLEOTIDE SEQUENCE [LARGE SCALE GENOMIC DNA]</scope>
    <source>
        <strain evidence="3">FAR1</strain>
    </source>
</reference>
<feature type="region of interest" description="Disordered" evidence="1">
    <location>
        <begin position="106"/>
        <end position="137"/>
    </location>
</feature>
<feature type="compositionally biased region" description="Polar residues" evidence="1">
    <location>
        <begin position="106"/>
        <end position="115"/>
    </location>
</feature>
<evidence type="ECO:0000313" key="2">
    <source>
        <dbReference type="EnsemblMetazoa" id="AFAF010269-PA"/>
    </source>
</evidence>
<evidence type="ECO:0000313" key="3">
    <source>
        <dbReference type="Proteomes" id="UP000075886"/>
    </source>
</evidence>
<dbReference type="EMBL" id="AXCN02000788">
    <property type="status" value="NOT_ANNOTATED_CDS"/>
    <property type="molecule type" value="Genomic_DNA"/>
</dbReference>
<proteinExistence type="predicted"/>
<dbReference type="EnsemblMetazoa" id="AFAF010269-RA">
    <property type="protein sequence ID" value="AFAF010269-PA"/>
    <property type="gene ID" value="AFAF010269"/>
</dbReference>
<protein>
    <submittedName>
        <fullName evidence="2">Uncharacterized protein</fullName>
    </submittedName>
</protein>
<name>A0A182QHH2_9DIPT</name>
<dbReference type="STRING" id="69004.A0A182QHH2"/>
<feature type="region of interest" description="Disordered" evidence="1">
    <location>
        <begin position="29"/>
        <end position="88"/>
    </location>
</feature>
<reference evidence="2" key="2">
    <citation type="submission" date="2020-05" db="UniProtKB">
        <authorList>
            <consortium name="EnsemblMetazoa"/>
        </authorList>
    </citation>
    <scope>IDENTIFICATION</scope>
    <source>
        <strain evidence="2">FAR1</strain>
    </source>
</reference>
<dbReference type="VEuPathDB" id="VectorBase:AFAF010269"/>
<feature type="compositionally biased region" description="Polar residues" evidence="1">
    <location>
        <begin position="76"/>
        <end position="86"/>
    </location>
</feature>
<feature type="region of interest" description="Disordered" evidence="1">
    <location>
        <begin position="550"/>
        <end position="570"/>
    </location>
</feature>
<accession>A0A182QHH2</accession>
<keyword evidence="3" id="KW-1185">Reference proteome</keyword>
<dbReference type="Proteomes" id="UP000075886">
    <property type="component" value="Unassembled WGS sequence"/>
</dbReference>
<organism evidence="2 3">
    <name type="scientific">Anopheles farauti</name>
    <dbReference type="NCBI Taxonomy" id="69004"/>
    <lineage>
        <taxon>Eukaryota</taxon>
        <taxon>Metazoa</taxon>
        <taxon>Ecdysozoa</taxon>
        <taxon>Arthropoda</taxon>
        <taxon>Hexapoda</taxon>
        <taxon>Insecta</taxon>
        <taxon>Pterygota</taxon>
        <taxon>Neoptera</taxon>
        <taxon>Endopterygota</taxon>
        <taxon>Diptera</taxon>
        <taxon>Nematocera</taxon>
        <taxon>Culicoidea</taxon>
        <taxon>Culicidae</taxon>
        <taxon>Anophelinae</taxon>
        <taxon>Anopheles</taxon>
    </lineage>
</organism>
<evidence type="ECO:0000256" key="1">
    <source>
        <dbReference type="SAM" id="MobiDB-lite"/>
    </source>
</evidence>
<dbReference type="AlphaFoldDB" id="A0A182QHH2"/>
<sequence>MITKIRPKCAVEIAQERSWWRRLAGQASEEQRFAGQALEEQRFTGQAPEEQGFTGQKPKEQGIASKAPKEQRFARQHSSTGETGSPMSLIDRLIADEAMRMLSQVASSNETTTLNEPCEQEAVSTPPAATTDNSSETPQEVVVIVDDSNSKTTDQAAAAAAVRAADSALLQKSAEQVTKKLLNQLTTMSKYDLKQMIDNPAGKYETALNRHAQSKLRAEVRKQLKCIGLSNELGKTRENGTSGMEADEAIDAEKIPTALLQQIGQALDLDLLDYVAPEPKLVDALEQATSNDLESIKVGDTEVPAGLGVPSGATNTSFPPMTISCVQSGAEVQPLPLFDVNYQNELQQGQEIRILPHAQEGAEEMLNSSSLPSECTQPAERIPSPQSMLNTSSEEYILGDEDEERYIAKQAMETQTAAPVDSAKLKPLLAVTEQMQSIDAQTVELFNRKMQIDTTIMNLNAERMEIDQQLVKLQHIRGEQMNFMRACLQELGPAENMQPATLSPVVNVSAHPNELPIAQQPPVQQQQSNERTIRRITPIGGNSVLMSIFQRRRVPSERSTEENQAGGDRT</sequence>
<feature type="compositionally biased region" description="Polar residues" evidence="1">
    <location>
        <begin position="127"/>
        <end position="137"/>
    </location>
</feature>